<dbReference type="GO" id="GO:0019853">
    <property type="term" value="P:L-ascorbic acid biosynthetic process"/>
    <property type="evidence" value="ECO:0007669"/>
    <property type="project" value="TreeGrafter"/>
</dbReference>
<name>A0A3E1RCV7_9BURK</name>
<dbReference type="GO" id="GO:0004341">
    <property type="term" value="F:gluconolactonase activity"/>
    <property type="evidence" value="ECO:0007669"/>
    <property type="project" value="TreeGrafter"/>
</dbReference>
<feature type="binding site" evidence="3">
    <location>
        <position position="100"/>
    </location>
    <ligand>
        <name>substrate</name>
    </ligand>
</feature>
<dbReference type="SUPFAM" id="SSF63829">
    <property type="entry name" value="Calcium-dependent phosphotriesterase"/>
    <property type="match status" value="1"/>
</dbReference>
<evidence type="ECO:0000259" key="4">
    <source>
        <dbReference type="Pfam" id="PF08450"/>
    </source>
</evidence>
<reference evidence="5 6" key="1">
    <citation type="submission" date="2018-05" db="EMBL/GenBank/DDBJ databases">
        <title>Rhodoferax soyangensis sp.nov., isolated from an oligotrophic freshwater lake.</title>
        <authorList>
            <person name="Park M."/>
        </authorList>
    </citation>
    <scope>NUCLEOTIDE SEQUENCE [LARGE SCALE GENOMIC DNA]</scope>
    <source>
        <strain evidence="5 6">IMCC26218</strain>
    </source>
</reference>
<feature type="domain" description="SMP-30/Gluconolactonase/LRE-like region" evidence="4">
    <location>
        <begin position="13"/>
        <end position="257"/>
    </location>
</feature>
<dbReference type="PRINTS" id="PR01790">
    <property type="entry name" value="SMP30FAMILY"/>
</dbReference>
<dbReference type="PANTHER" id="PTHR10907:SF47">
    <property type="entry name" value="REGUCALCIN"/>
    <property type="match status" value="1"/>
</dbReference>
<feature type="binding site" evidence="3">
    <location>
        <position position="198"/>
    </location>
    <ligand>
        <name>a divalent metal cation</name>
        <dbReference type="ChEBI" id="CHEBI:60240"/>
    </ligand>
</feature>
<dbReference type="PANTHER" id="PTHR10907">
    <property type="entry name" value="REGUCALCIN"/>
    <property type="match status" value="1"/>
</dbReference>
<feature type="binding site" evidence="3">
    <location>
        <position position="102"/>
    </location>
    <ligand>
        <name>substrate</name>
    </ligand>
</feature>
<keyword evidence="3" id="KW-0862">Zinc</keyword>
<comment type="cofactor">
    <cofactor evidence="3">
        <name>Zn(2+)</name>
        <dbReference type="ChEBI" id="CHEBI:29105"/>
    </cofactor>
    <text evidence="3">Binds 1 divalent metal cation per subunit.</text>
</comment>
<evidence type="ECO:0000313" key="5">
    <source>
        <dbReference type="EMBL" id="RFO97198.1"/>
    </source>
</evidence>
<comment type="similarity">
    <text evidence="1">Belongs to the SMP-30/CGR1 family.</text>
</comment>
<gene>
    <name evidence="5" type="ORF">DIC66_08640</name>
</gene>
<dbReference type="AlphaFoldDB" id="A0A3E1RCV7"/>
<keyword evidence="3" id="KW-0479">Metal-binding</keyword>
<dbReference type="GO" id="GO:0005509">
    <property type="term" value="F:calcium ion binding"/>
    <property type="evidence" value="ECO:0007669"/>
    <property type="project" value="TreeGrafter"/>
</dbReference>
<dbReference type="InterPro" id="IPR005511">
    <property type="entry name" value="SMP-30"/>
</dbReference>
<dbReference type="RefSeq" id="WP_117176147.1">
    <property type="nucleotide sequence ID" value="NZ_QFZK01000004.1"/>
</dbReference>
<sequence length="290" mass="31977">MNIKTIWPAELDLGEGPMWHAPSGRFFFVDIHGCAVHAWHPVSGQRQSWNMPERIGWLIARRDGDGFMAGFQSGFARLWLEPVLRIERLGSPHAGQPDVRLNDAKADCHGRIWAGSMNNVDTSRADGQLTRLDPDGHFTVVERGIHIANGPCISEDGRRMLHTDSALDCVYEYRVSPMGELMDKKEWKRFGGKQGTPDGMTLDADGNVWIAFWGGACLRQFTPDGDLLQRIDLPALNITCMAFGGEDMQSLVVTSARNGLSAKQLTQYPASGCVFLLRPGVAGVLPKTFG</sequence>
<evidence type="ECO:0000256" key="2">
    <source>
        <dbReference type="PIRSR" id="PIRSR605511-1"/>
    </source>
</evidence>
<feature type="binding site" evidence="3">
    <location>
        <position position="149"/>
    </location>
    <ligand>
        <name>a divalent metal cation</name>
        <dbReference type="ChEBI" id="CHEBI:60240"/>
    </ligand>
</feature>
<organism evidence="5 6">
    <name type="scientific">Rhodoferax lacus</name>
    <dbReference type="NCBI Taxonomy" id="2184758"/>
    <lineage>
        <taxon>Bacteria</taxon>
        <taxon>Pseudomonadati</taxon>
        <taxon>Pseudomonadota</taxon>
        <taxon>Betaproteobacteria</taxon>
        <taxon>Burkholderiales</taxon>
        <taxon>Comamonadaceae</taxon>
        <taxon>Rhodoferax</taxon>
    </lineage>
</organism>
<keyword evidence="6" id="KW-1185">Reference proteome</keyword>
<feature type="active site" description="Proton donor/acceptor" evidence="2">
    <location>
        <position position="198"/>
    </location>
</feature>
<evidence type="ECO:0000256" key="1">
    <source>
        <dbReference type="ARBA" id="ARBA00008853"/>
    </source>
</evidence>
<evidence type="ECO:0000256" key="3">
    <source>
        <dbReference type="PIRSR" id="PIRSR605511-2"/>
    </source>
</evidence>
<comment type="caution">
    <text evidence="5">The sequence shown here is derived from an EMBL/GenBank/DDBJ whole genome shotgun (WGS) entry which is preliminary data.</text>
</comment>
<protein>
    <submittedName>
        <fullName evidence="5">SMP-30/gluconolaconase/LRE-like protein</fullName>
    </submittedName>
</protein>
<feature type="binding site" evidence="3">
    <location>
        <position position="15"/>
    </location>
    <ligand>
        <name>a divalent metal cation</name>
        <dbReference type="ChEBI" id="CHEBI:60240"/>
    </ligand>
</feature>
<dbReference type="Gene3D" id="2.120.10.30">
    <property type="entry name" value="TolB, C-terminal domain"/>
    <property type="match status" value="1"/>
</dbReference>
<accession>A0A3E1RCV7</accession>
<dbReference type="InterPro" id="IPR013658">
    <property type="entry name" value="SGL"/>
</dbReference>
<dbReference type="InterPro" id="IPR011042">
    <property type="entry name" value="6-blade_b-propeller_TolB-like"/>
</dbReference>
<dbReference type="EMBL" id="QFZK01000004">
    <property type="protein sequence ID" value="RFO97198.1"/>
    <property type="molecule type" value="Genomic_DNA"/>
</dbReference>
<evidence type="ECO:0000313" key="6">
    <source>
        <dbReference type="Proteomes" id="UP000260665"/>
    </source>
</evidence>
<proteinExistence type="inferred from homology"/>
<dbReference type="Proteomes" id="UP000260665">
    <property type="component" value="Unassembled WGS sequence"/>
</dbReference>
<dbReference type="Pfam" id="PF08450">
    <property type="entry name" value="SGL"/>
    <property type="match status" value="1"/>
</dbReference>
<dbReference type="OrthoDB" id="9775406at2"/>